<dbReference type="RefSeq" id="WP_153834445.1">
    <property type="nucleotide sequence ID" value="NZ_JBHUMW010000025.1"/>
</dbReference>
<evidence type="ECO:0000259" key="3">
    <source>
        <dbReference type="PROSITE" id="PS51186"/>
    </source>
</evidence>
<dbReference type="AlphaFoldDB" id="A0A6N7QUD4"/>
<accession>A0A6N7QUD4</accession>
<dbReference type="SUPFAM" id="SSF55729">
    <property type="entry name" value="Acyl-CoA N-acyltransferases (Nat)"/>
    <property type="match status" value="1"/>
</dbReference>
<name>A0A6N7QUD4_9BACI</name>
<dbReference type="InterPro" id="IPR050832">
    <property type="entry name" value="Bact_Acetyltransf"/>
</dbReference>
<keyword evidence="1 4" id="KW-0808">Transferase</keyword>
<keyword evidence="5" id="KW-1185">Reference proteome</keyword>
<proteinExistence type="predicted"/>
<dbReference type="GO" id="GO:0016747">
    <property type="term" value="F:acyltransferase activity, transferring groups other than amino-acyl groups"/>
    <property type="evidence" value="ECO:0007669"/>
    <property type="project" value="InterPro"/>
</dbReference>
<evidence type="ECO:0000313" key="4">
    <source>
        <dbReference type="EMBL" id="MRI65628.1"/>
    </source>
</evidence>
<gene>
    <name evidence="4" type="ORF">GH885_04595</name>
</gene>
<dbReference type="CDD" id="cd04301">
    <property type="entry name" value="NAT_SF"/>
    <property type="match status" value="1"/>
</dbReference>
<dbReference type="PANTHER" id="PTHR43877">
    <property type="entry name" value="AMINOALKYLPHOSPHONATE N-ACETYLTRANSFERASE-RELATED-RELATED"/>
    <property type="match status" value="1"/>
</dbReference>
<evidence type="ECO:0000256" key="2">
    <source>
        <dbReference type="ARBA" id="ARBA00023315"/>
    </source>
</evidence>
<feature type="domain" description="N-acetyltransferase" evidence="3">
    <location>
        <begin position="3"/>
        <end position="161"/>
    </location>
</feature>
<dbReference type="InterPro" id="IPR016181">
    <property type="entry name" value="Acyl_CoA_acyltransferase"/>
</dbReference>
<dbReference type="PROSITE" id="PS51186">
    <property type="entry name" value="GNAT"/>
    <property type="match status" value="1"/>
</dbReference>
<dbReference type="InterPro" id="IPR000182">
    <property type="entry name" value="GNAT_dom"/>
</dbReference>
<organism evidence="4 5">
    <name type="scientific">Gracilibacillus thailandensis</name>
    <dbReference type="NCBI Taxonomy" id="563735"/>
    <lineage>
        <taxon>Bacteria</taxon>
        <taxon>Bacillati</taxon>
        <taxon>Bacillota</taxon>
        <taxon>Bacilli</taxon>
        <taxon>Bacillales</taxon>
        <taxon>Bacillaceae</taxon>
        <taxon>Gracilibacillus</taxon>
    </lineage>
</organism>
<dbReference type="EMBL" id="WJEE01000006">
    <property type="protein sequence ID" value="MRI65628.1"/>
    <property type="molecule type" value="Genomic_DNA"/>
</dbReference>
<reference evidence="4 5" key="1">
    <citation type="submission" date="2019-10" db="EMBL/GenBank/DDBJ databases">
        <title>Gracilibacillus salitolerans sp. nov., a moderate halophile isolated from a saline soil in northwest China.</title>
        <authorList>
            <person name="Gan L."/>
        </authorList>
    </citation>
    <scope>NUCLEOTIDE SEQUENCE [LARGE SCALE GENOMIC DNA]</scope>
    <source>
        <strain evidence="4 5">TP2-8</strain>
    </source>
</reference>
<keyword evidence="2" id="KW-0012">Acyltransferase</keyword>
<protein>
    <submittedName>
        <fullName evidence="4">GNAT family N-acetyltransferase</fullName>
    </submittedName>
</protein>
<dbReference type="Proteomes" id="UP000435187">
    <property type="component" value="Unassembled WGS sequence"/>
</dbReference>
<dbReference type="Gene3D" id="3.40.630.30">
    <property type="match status" value="1"/>
</dbReference>
<dbReference type="Pfam" id="PF00583">
    <property type="entry name" value="Acetyltransf_1"/>
    <property type="match status" value="1"/>
</dbReference>
<comment type="caution">
    <text evidence="4">The sequence shown here is derived from an EMBL/GenBank/DDBJ whole genome shotgun (WGS) entry which is preliminary data.</text>
</comment>
<sequence length="161" mass="18461">MTLTIRNMEYGDIKQVQIIARTSWFATYQGIIPTEIQKKFLASAYSEEMMKKRLENSILLVAEMEEQLVGFANFSTVKNNGEVELHAIYLMPAYQGKGIGTSLLDKGIQKLQAVKEIYVDVEKENSIGRHFYDAKGFQEVEEFDDNFDGHILKTIRMVLLL</sequence>
<evidence type="ECO:0000256" key="1">
    <source>
        <dbReference type="ARBA" id="ARBA00022679"/>
    </source>
</evidence>
<evidence type="ECO:0000313" key="5">
    <source>
        <dbReference type="Proteomes" id="UP000435187"/>
    </source>
</evidence>